<keyword evidence="2" id="KW-1185">Reference proteome</keyword>
<sequence>MTAADFPLTVGGSSRRMLREQLVAAGVELNAFAETLLEHPCFAPGSARRLTLTQRTVAELDLPQGGTLGQVIAAAQQQGFELCPPETGPYLRLAVSSQPSAPDSVLSAGRIPSGALHIPSVPLSEDDDYPKGFYLRVVDGVSWLRGFRCDDEYRWPPEATVVLQVCQEG</sequence>
<dbReference type="KEGG" id="brv:CFK39_07085"/>
<reference evidence="2" key="1">
    <citation type="submission" date="2017-07" db="EMBL/GenBank/DDBJ databases">
        <title>Brachybacterium sp. VR2415.</title>
        <authorList>
            <person name="Tak E.J."/>
            <person name="Bae J.-W."/>
        </authorList>
    </citation>
    <scope>NUCLEOTIDE SEQUENCE [LARGE SCALE GENOMIC DNA]</scope>
    <source>
        <strain evidence="2">VR2415</strain>
    </source>
</reference>
<organism evidence="1 2">
    <name type="scientific">Brachybacterium avium</name>
    <dbReference type="NCBI Taxonomy" id="2017485"/>
    <lineage>
        <taxon>Bacteria</taxon>
        <taxon>Bacillati</taxon>
        <taxon>Actinomycetota</taxon>
        <taxon>Actinomycetes</taxon>
        <taxon>Micrococcales</taxon>
        <taxon>Dermabacteraceae</taxon>
        <taxon>Brachybacterium</taxon>
    </lineage>
</organism>
<proteinExistence type="predicted"/>
<evidence type="ECO:0000313" key="2">
    <source>
        <dbReference type="Proteomes" id="UP000198398"/>
    </source>
</evidence>
<dbReference type="EMBL" id="CP022316">
    <property type="protein sequence ID" value="ASK65638.1"/>
    <property type="molecule type" value="Genomic_DNA"/>
</dbReference>
<dbReference type="RefSeq" id="WP_089064879.1">
    <property type="nucleotide sequence ID" value="NZ_CP022316.1"/>
</dbReference>
<dbReference type="OrthoDB" id="8246499at2"/>
<gene>
    <name evidence="1" type="ORF">CFK39_07085</name>
</gene>
<accession>A0A220UBP6</accession>
<name>A0A220UBP6_9MICO</name>
<dbReference type="AlphaFoldDB" id="A0A220UBP6"/>
<dbReference type="Proteomes" id="UP000198398">
    <property type="component" value="Chromosome"/>
</dbReference>
<evidence type="ECO:0008006" key="3">
    <source>
        <dbReference type="Google" id="ProtNLM"/>
    </source>
</evidence>
<protein>
    <recommendedName>
        <fullName evidence="3">Helicase</fullName>
    </recommendedName>
</protein>
<evidence type="ECO:0000313" key="1">
    <source>
        <dbReference type="EMBL" id="ASK65638.1"/>
    </source>
</evidence>